<name>A0AAV2IZU4_KNICA</name>
<sequence length="75" mass="8244">MSLELQLPAEIAKAEVCKRKRNALAAFIKELAYGGGYERSVWAGLELECAKASWRLCVCSTPNTAAPAERNMCPR</sequence>
<evidence type="ECO:0000313" key="2">
    <source>
        <dbReference type="Proteomes" id="UP001497482"/>
    </source>
</evidence>
<dbReference type="Proteomes" id="UP001497482">
    <property type="component" value="Chromosome 10"/>
</dbReference>
<dbReference type="EMBL" id="OZ035832">
    <property type="protein sequence ID" value="CAL1570168.1"/>
    <property type="molecule type" value="Genomic_DNA"/>
</dbReference>
<evidence type="ECO:0000313" key="1">
    <source>
        <dbReference type="EMBL" id="CAL1570168.1"/>
    </source>
</evidence>
<organism evidence="1 2">
    <name type="scientific">Knipowitschia caucasica</name>
    <name type="common">Caucasian dwarf goby</name>
    <name type="synonym">Pomatoschistus caucasicus</name>
    <dbReference type="NCBI Taxonomy" id="637954"/>
    <lineage>
        <taxon>Eukaryota</taxon>
        <taxon>Metazoa</taxon>
        <taxon>Chordata</taxon>
        <taxon>Craniata</taxon>
        <taxon>Vertebrata</taxon>
        <taxon>Euteleostomi</taxon>
        <taxon>Actinopterygii</taxon>
        <taxon>Neopterygii</taxon>
        <taxon>Teleostei</taxon>
        <taxon>Neoteleostei</taxon>
        <taxon>Acanthomorphata</taxon>
        <taxon>Gobiaria</taxon>
        <taxon>Gobiiformes</taxon>
        <taxon>Gobioidei</taxon>
        <taxon>Gobiidae</taxon>
        <taxon>Gobiinae</taxon>
        <taxon>Knipowitschia</taxon>
    </lineage>
</organism>
<accession>A0AAV2IZU4</accession>
<proteinExistence type="predicted"/>
<gene>
    <name evidence="1" type="ORF">KC01_LOCUS2503</name>
</gene>
<protein>
    <submittedName>
        <fullName evidence="1">Uncharacterized protein</fullName>
    </submittedName>
</protein>
<dbReference type="AlphaFoldDB" id="A0AAV2IZU4"/>
<reference evidence="1 2" key="1">
    <citation type="submission" date="2024-04" db="EMBL/GenBank/DDBJ databases">
        <authorList>
            <person name="Waldvogel A.-M."/>
            <person name="Schoenle A."/>
        </authorList>
    </citation>
    <scope>NUCLEOTIDE SEQUENCE [LARGE SCALE GENOMIC DNA]</scope>
</reference>
<keyword evidence="2" id="KW-1185">Reference proteome</keyword>